<sequence length="196" mass="22896">MERDYRPSYNNQKNDREQRPPYRDDRNGRPNNNYRSNDRPMNTRPVFWTPEIVAKFQELVPQHTKDGIIDFNTIAQLIGSNAHACLNKFTSLNEPTWTELEVLQLTNKWTESNGCVTFEELAVLLAPHSLQGIKMKLENTIRERKLVPTYRMVSNTPISIVYEIKELAENSIFSKNYNIPKKLNELTELLKTLLSQ</sequence>
<dbReference type="EMBL" id="KI546049">
    <property type="protein sequence ID" value="EST47071.1"/>
    <property type="molecule type" value="Genomic_DNA"/>
</dbReference>
<dbReference type="Proteomes" id="UP000018208">
    <property type="component" value="Unassembled WGS sequence"/>
</dbReference>
<accession>V6LTP4</accession>
<reference evidence="2 3" key="1">
    <citation type="journal article" date="2014" name="PLoS Genet.">
        <title>The Genome of Spironucleus salmonicida Highlights a Fish Pathogen Adapted to Fluctuating Environments.</title>
        <authorList>
            <person name="Xu F."/>
            <person name="Jerlstrom-Hultqvist J."/>
            <person name="Einarsson E."/>
            <person name="Astvaldsson A."/>
            <person name="Svard S.G."/>
            <person name="Andersson J.O."/>
        </authorList>
    </citation>
    <scope>NUCLEOTIDE SEQUENCE</scope>
    <source>
        <strain evidence="3">ATCC 50377</strain>
    </source>
</reference>
<dbReference type="VEuPathDB" id="GiardiaDB:SS50377_24040"/>
<protein>
    <recommendedName>
        <fullName evidence="5">Myb-like DNA-binding domain-containing protein</fullName>
    </recommendedName>
</protein>
<gene>
    <name evidence="2" type="ORF">SS50377_12882</name>
    <name evidence="3" type="ORF">SS50377_24040</name>
</gene>
<proteinExistence type="predicted"/>
<name>V6LTP4_9EUKA</name>
<organism evidence="2">
    <name type="scientific">Spironucleus salmonicida</name>
    <dbReference type="NCBI Taxonomy" id="348837"/>
    <lineage>
        <taxon>Eukaryota</taxon>
        <taxon>Metamonada</taxon>
        <taxon>Diplomonadida</taxon>
        <taxon>Hexamitidae</taxon>
        <taxon>Hexamitinae</taxon>
        <taxon>Spironucleus</taxon>
    </lineage>
</organism>
<evidence type="ECO:0000313" key="2">
    <source>
        <dbReference type="EMBL" id="EST47071.1"/>
    </source>
</evidence>
<evidence type="ECO:0008006" key="5">
    <source>
        <dbReference type="Google" id="ProtNLM"/>
    </source>
</evidence>
<keyword evidence="4" id="KW-1185">Reference proteome</keyword>
<dbReference type="EMBL" id="AUWU02000004">
    <property type="protein sequence ID" value="KAH0574095.1"/>
    <property type="molecule type" value="Genomic_DNA"/>
</dbReference>
<reference evidence="3" key="2">
    <citation type="submission" date="2020-12" db="EMBL/GenBank/DDBJ databases">
        <title>New Spironucleus salmonicida genome in near-complete chromosomes.</title>
        <authorList>
            <person name="Xu F."/>
            <person name="Kurt Z."/>
            <person name="Jimenez-Gonzalez A."/>
            <person name="Astvaldsson A."/>
            <person name="Andersson J.O."/>
            <person name="Svard S.G."/>
        </authorList>
    </citation>
    <scope>NUCLEOTIDE SEQUENCE</scope>
    <source>
        <strain evidence="3">ATCC 50377</strain>
    </source>
</reference>
<feature type="compositionally biased region" description="Basic and acidic residues" evidence="1">
    <location>
        <begin position="13"/>
        <end position="28"/>
    </location>
</feature>
<evidence type="ECO:0000313" key="3">
    <source>
        <dbReference type="EMBL" id="KAH0574095.1"/>
    </source>
</evidence>
<evidence type="ECO:0000256" key="1">
    <source>
        <dbReference type="SAM" id="MobiDB-lite"/>
    </source>
</evidence>
<feature type="region of interest" description="Disordered" evidence="1">
    <location>
        <begin position="1"/>
        <end position="43"/>
    </location>
</feature>
<dbReference type="AlphaFoldDB" id="V6LTP4"/>
<evidence type="ECO:0000313" key="4">
    <source>
        <dbReference type="Proteomes" id="UP000018208"/>
    </source>
</evidence>